<protein>
    <submittedName>
        <fullName evidence="1">Uncharacterized protein</fullName>
    </submittedName>
</protein>
<name>A0A165I5U5_EXIGL</name>
<proteinExistence type="predicted"/>
<gene>
    <name evidence="1" type="ORF">EXIGLDRAFT_692181</name>
</gene>
<sequence length="155" mass="16986">MPSISSTIFAAPIFNECSVPNIPISHCAYSSVKSPQGQSWVKVRDCQQQSCTTSKSTKPNLAESSPQDKLAVVQVRNGRFPSIQPQWCIRFSSSAESTAQDGVSHVVDIARRAVARAARLATAERKINIIPTELLASFFIHLPIMSRFTVSQCVH</sequence>
<organism evidence="1 2">
    <name type="scientific">Exidia glandulosa HHB12029</name>
    <dbReference type="NCBI Taxonomy" id="1314781"/>
    <lineage>
        <taxon>Eukaryota</taxon>
        <taxon>Fungi</taxon>
        <taxon>Dikarya</taxon>
        <taxon>Basidiomycota</taxon>
        <taxon>Agaricomycotina</taxon>
        <taxon>Agaricomycetes</taxon>
        <taxon>Auriculariales</taxon>
        <taxon>Exidiaceae</taxon>
        <taxon>Exidia</taxon>
    </lineage>
</organism>
<evidence type="ECO:0000313" key="1">
    <source>
        <dbReference type="EMBL" id="KZV92942.1"/>
    </source>
</evidence>
<dbReference type="AlphaFoldDB" id="A0A165I5U5"/>
<dbReference type="InParanoid" id="A0A165I5U5"/>
<accession>A0A165I5U5</accession>
<evidence type="ECO:0000313" key="2">
    <source>
        <dbReference type="Proteomes" id="UP000077266"/>
    </source>
</evidence>
<dbReference type="Proteomes" id="UP000077266">
    <property type="component" value="Unassembled WGS sequence"/>
</dbReference>
<dbReference type="EMBL" id="KV425999">
    <property type="protein sequence ID" value="KZV92942.1"/>
    <property type="molecule type" value="Genomic_DNA"/>
</dbReference>
<reference evidence="1 2" key="1">
    <citation type="journal article" date="2016" name="Mol. Biol. Evol.">
        <title>Comparative Genomics of Early-Diverging Mushroom-Forming Fungi Provides Insights into the Origins of Lignocellulose Decay Capabilities.</title>
        <authorList>
            <person name="Nagy L.G."/>
            <person name="Riley R."/>
            <person name="Tritt A."/>
            <person name="Adam C."/>
            <person name="Daum C."/>
            <person name="Floudas D."/>
            <person name="Sun H."/>
            <person name="Yadav J.S."/>
            <person name="Pangilinan J."/>
            <person name="Larsson K.H."/>
            <person name="Matsuura K."/>
            <person name="Barry K."/>
            <person name="Labutti K."/>
            <person name="Kuo R."/>
            <person name="Ohm R.A."/>
            <person name="Bhattacharya S.S."/>
            <person name="Shirouzu T."/>
            <person name="Yoshinaga Y."/>
            <person name="Martin F.M."/>
            <person name="Grigoriev I.V."/>
            <person name="Hibbett D.S."/>
        </authorList>
    </citation>
    <scope>NUCLEOTIDE SEQUENCE [LARGE SCALE GENOMIC DNA]</scope>
    <source>
        <strain evidence="1 2">HHB12029</strain>
    </source>
</reference>
<keyword evidence="2" id="KW-1185">Reference proteome</keyword>